<dbReference type="InterPro" id="IPR001853">
    <property type="entry name" value="DSBA-like_thioredoxin_dom"/>
</dbReference>
<proteinExistence type="predicted"/>
<protein>
    <recommendedName>
        <fullName evidence="2">DSBA-like thioredoxin domain-containing protein</fullName>
    </recommendedName>
</protein>
<dbReference type="GO" id="GO:0004364">
    <property type="term" value="F:glutathione transferase activity"/>
    <property type="evidence" value="ECO:0007669"/>
    <property type="project" value="TreeGrafter"/>
</dbReference>
<organism evidence="3 4">
    <name type="scientific">Acuticoccus sediminis</name>
    <dbReference type="NCBI Taxonomy" id="2184697"/>
    <lineage>
        <taxon>Bacteria</taxon>
        <taxon>Pseudomonadati</taxon>
        <taxon>Pseudomonadota</taxon>
        <taxon>Alphaproteobacteria</taxon>
        <taxon>Hyphomicrobiales</taxon>
        <taxon>Amorphaceae</taxon>
        <taxon>Acuticoccus</taxon>
    </lineage>
</organism>
<evidence type="ECO:0000313" key="4">
    <source>
        <dbReference type="Proteomes" id="UP000249590"/>
    </source>
</evidence>
<dbReference type="GO" id="GO:0018845">
    <property type="term" value="F:2-hydroxychromene-2-carboxylate isomerase activity"/>
    <property type="evidence" value="ECO:0007669"/>
    <property type="project" value="InterPro"/>
</dbReference>
<dbReference type="InterPro" id="IPR036249">
    <property type="entry name" value="Thioredoxin-like_sf"/>
</dbReference>
<dbReference type="PANTHER" id="PTHR42943:SF2">
    <property type="entry name" value="GLUTATHIONE S-TRANSFERASE KAPPA 1"/>
    <property type="match status" value="1"/>
</dbReference>
<evidence type="ECO:0000256" key="1">
    <source>
        <dbReference type="SAM" id="MobiDB-lite"/>
    </source>
</evidence>
<name>A0A8B2P2S9_9HYPH</name>
<dbReference type="GO" id="GO:0004602">
    <property type="term" value="F:glutathione peroxidase activity"/>
    <property type="evidence" value="ECO:0007669"/>
    <property type="project" value="TreeGrafter"/>
</dbReference>
<evidence type="ECO:0000259" key="2">
    <source>
        <dbReference type="Pfam" id="PF01323"/>
    </source>
</evidence>
<dbReference type="GO" id="GO:1901170">
    <property type="term" value="P:naphthalene catabolic process"/>
    <property type="evidence" value="ECO:0007669"/>
    <property type="project" value="InterPro"/>
</dbReference>
<feature type="domain" description="DSBA-like thioredoxin" evidence="2">
    <location>
        <begin position="83"/>
        <end position="265"/>
    </location>
</feature>
<dbReference type="CDD" id="cd03022">
    <property type="entry name" value="DsbA_HCCA_Iso"/>
    <property type="match status" value="1"/>
</dbReference>
<gene>
    <name evidence="3" type="ORF">DLJ53_01870</name>
</gene>
<dbReference type="InterPro" id="IPR051924">
    <property type="entry name" value="GST_Kappa/NadH"/>
</dbReference>
<dbReference type="PANTHER" id="PTHR42943">
    <property type="entry name" value="GLUTATHIONE S-TRANSFERASE KAPPA"/>
    <property type="match status" value="1"/>
</dbReference>
<dbReference type="Proteomes" id="UP000249590">
    <property type="component" value="Unassembled WGS sequence"/>
</dbReference>
<feature type="region of interest" description="Disordered" evidence="1">
    <location>
        <begin position="17"/>
        <end position="37"/>
    </location>
</feature>
<accession>A0A8B2P2S9</accession>
<keyword evidence="4" id="KW-1185">Reference proteome</keyword>
<reference evidence="3 4" key="1">
    <citation type="submission" date="2018-05" db="EMBL/GenBank/DDBJ databases">
        <title>Acuticoccus sediminis sp. nov., isolated from deep-sea sediment of Indian Ocean.</title>
        <authorList>
            <person name="Liu X."/>
            <person name="Lai Q."/>
            <person name="Du Y."/>
            <person name="Sun F."/>
            <person name="Zhang X."/>
            <person name="Wang S."/>
            <person name="Shao Z."/>
        </authorList>
    </citation>
    <scope>NUCLEOTIDE SEQUENCE [LARGE SCALE GENOMIC DNA]</scope>
    <source>
        <strain evidence="3 4">PTG4-2</strain>
    </source>
</reference>
<dbReference type="SUPFAM" id="SSF52833">
    <property type="entry name" value="Thioredoxin-like"/>
    <property type="match status" value="1"/>
</dbReference>
<dbReference type="AlphaFoldDB" id="A0A8B2P2S9"/>
<dbReference type="EMBL" id="QHHQ01000001">
    <property type="protein sequence ID" value="RAI04456.1"/>
    <property type="molecule type" value="Genomic_DNA"/>
</dbReference>
<dbReference type="Gene3D" id="3.40.30.10">
    <property type="entry name" value="Glutaredoxin"/>
    <property type="match status" value="1"/>
</dbReference>
<evidence type="ECO:0000313" key="3">
    <source>
        <dbReference type="EMBL" id="RAI04456.1"/>
    </source>
</evidence>
<dbReference type="GO" id="GO:0006749">
    <property type="term" value="P:glutathione metabolic process"/>
    <property type="evidence" value="ECO:0007669"/>
    <property type="project" value="TreeGrafter"/>
</dbReference>
<dbReference type="Pfam" id="PF01323">
    <property type="entry name" value="DSBA"/>
    <property type="match status" value="1"/>
</dbReference>
<dbReference type="InterPro" id="IPR044087">
    <property type="entry name" value="NahD-like"/>
</dbReference>
<comment type="caution">
    <text evidence="3">The sequence shown here is derived from an EMBL/GenBank/DDBJ whole genome shotgun (WGS) entry which is preliminary data.</text>
</comment>
<sequence>MRTARVFRSDFARADDAVRPSARQGRAGAASTNRDHRSRDVSGAACLIDSFITPNVRATAAPRSTSSQNAPRECGAKGSAMAIRFFFDFSSTYSYLTAMRIEPLADAEGIEVEWTPFLLGPIFADAGFKATPNLSSEAKASFMWEDLSRRAAHRGIPFVMPEVFPSRSVSAARAALSLEGAERAAFSRAVFHCEYGKGMDIAQAETLSEAAEAAGIDPARIAEGIRNEAVKAALFANVEAAKAAGVFGAPTFITGDGSRFWGDAQLRDAFSWERTGTLADLG</sequence>